<dbReference type="AlphaFoldDB" id="A0A1Z4C253"/>
<accession>A0A1Z4C253</accession>
<sequence>MLITLDVPNDLGLRLRPFKQQLPHLLELGLRELNTPSNADFHSLHDILECLAKLPSPEDIIALRPAPELQQRMASLLDKQRTVGLNDEEEQQWQHYGYLEHLVRIAKANALLKLNKPR</sequence>
<dbReference type="RefSeq" id="WP_088620465.1">
    <property type="nucleotide sequence ID" value="NZ_CP022129.1"/>
</dbReference>
<evidence type="ECO:0000313" key="2">
    <source>
        <dbReference type="Proteomes" id="UP000197019"/>
    </source>
</evidence>
<protein>
    <submittedName>
        <fullName evidence="1">Uncharacterized protein</fullName>
    </submittedName>
</protein>
<organism evidence="1 2">
    <name type="scientific">Methylovulum psychrotolerans</name>
    <dbReference type="NCBI Taxonomy" id="1704499"/>
    <lineage>
        <taxon>Bacteria</taxon>
        <taxon>Pseudomonadati</taxon>
        <taxon>Pseudomonadota</taxon>
        <taxon>Gammaproteobacteria</taxon>
        <taxon>Methylococcales</taxon>
        <taxon>Methylococcaceae</taxon>
        <taxon>Methylovulum</taxon>
    </lineage>
</organism>
<dbReference type="KEGG" id="mpsy:CEK71_16835"/>
<keyword evidence="2" id="KW-1185">Reference proteome</keyword>
<evidence type="ECO:0000313" key="1">
    <source>
        <dbReference type="EMBL" id="ASF47594.1"/>
    </source>
</evidence>
<dbReference type="EMBL" id="CP022129">
    <property type="protein sequence ID" value="ASF47594.1"/>
    <property type="molecule type" value="Genomic_DNA"/>
</dbReference>
<reference evidence="1 2" key="1">
    <citation type="submission" date="2017-06" db="EMBL/GenBank/DDBJ databases">
        <title>Genome Sequencing of the methanotroph Methylovulum psychrotolerants str. HV10-M2 isolated from a high-altitude environment.</title>
        <authorList>
            <person name="Mateos-Rivera A."/>
        </authorList>
    </citation>
    <scope>NUCLEOTIDE SEQUENCE [LARGE SCALE GENOMIC DNA]</scope>
    <source>
        <strain evidence="1 2">HV10_M2</strain>
    </source>
</reference>
<dbReference type="Proteomes" id="UP000197019">
    <property type="component" value="Chromosome"/>
</dbReference>
<name>A0A1Z4C253_9GAMM</name>
<proteinExistence type="predicted"/>
<gene>
    <name evidence="1" type="ORF">CEK71_16835</name>
</gene>
<dbReference type="OrthoDB" id="531708at2"/>